<protein>
    <submittedName>
        <fullName evidence="2">DUF1146 family protein</fullName>
    </submittedName>
</protein>
<keyword evidence="1" id="KW-0812">Transmembrane</keyword>
<comment type="caution">
    <text evidence="2">The sequence shown here is derived from an EMBL/GenBank/DDBJ whole genome shotgun (WGS) entry which is preliminary data.</text>
</comment>
<dbReference type="NCBIfam" id="TIGR02327">
    <property type="entry name" value="int_mem_ywzB"/>
    <property type="match status" value="1"/>
</dbReference>
<name>A0ABV8CYY8_9STRE</name>
<organism evidence="2 3">
    <name type="scientific">Streptococcus dentapri</name>
    <dbReference type="NCBI Taxonomy" id="573564"/>
    <lineage>
        <taxon>Bacteria</taxon>
        <taxon>Bacillati</taxon>
        <taxon>Bacillota</taxon>
        <taxon>Bacilli</taxon>
        <taxon>Lactobacillales</taxon>
        <taxon>Streptococcaceae</taxon>
        <taxon>Streptococcus</taxon>
    </lineage>
</organism>
<reference evidence="3" key="1">
    <citation type="journal article" date="2019" name="Int. J. Syst. Evol. Microbiol.">
        <title>The Global Catalogue of Microorganisms (GCM) 10K type strain sequencing project: providing services to taxonomists for standard genome sequencing and annotation.</title>
        <authorList>
            <consortium name="The Broad Institute Genomics Platform"/>
            <consortium name="The Broad Institute Genome Sequencing Center for Infectious Disease"/>
            <person name="Wu L."/>
            <person name="Ma J."/>
        </authorList>
    </citation>
    <scope>NUCLEOTIDE SEQUENCE [LARGE SCALE GENOMIC DNA]</scope>
    <source>
        <strain evidence="3">CCUG 58728</strain>
    </source>
</reference>
<evidence type="ECO:0000256" key="1">
    <source>
        <dbReference type="SAM" id="Phobius"/>
    </source>
</evidence>
<keyword evidence="1" id="KW-1133">Transmembrane helix</keyword>
<sequence>MEILQTLITLICHIFFILMSYQLLTNLVDWEKILKINIENLRSVNLLVMFFSIGLGYLVSNFFLTLISLSMTIFTSIR</sequence>
<keyword evidence="3" id="KW-1185">Reference proteome</keyword>
<dbReference type="RefSeq" id="WP_380429601.1">
    <property type="nucleotide sequence ID" value="NZ_JBHSAC010000013.1"/>
</dbReference>
<feature type="transmembrane region" description="Helical" evidence="1">
    <location>
        <begin position="7"/>
        <end position="24"/>
    </location>
</feature>
<dbReference type="Pfam" id="PF06612">
    <property type="entry name" value="DUF1146"/>
    <property type="match status" value="1"/>
</dbReference>
<dbReference type="InterPro" id="IPR009526">
    <property type="entry name" value="DUF1146"/>
</dbReference>
<keyword evidence="1" id="KW-0472">Membrane</keyword>
<feature type="transmembrane region" description="Helical" evidence="1">
    <location>
        <begin position="44"/>
        <end position="69"/>
    </location>
</feature>
<evidence type="ECO:0000313" key="2">
    <source>
        <dbReference type="EMBL" id="MFC3931488.1"/>
    </source>
</evidence>
<dbReference type="EMBL" id="JBHSAC010000013">
    <property type="protein sequence ID" value="MFC3931488.1"/>
    <property type="molecule type" value="Genomic_DNA"/>
</dbReference>
<accession>A0ABV8CYY8</accession>
<proteinExistence type="predicted"/>
<dbReference type="Proteomes" id="UP001595901">
    <property type="component" value="Unassembled WGS sequence"/>
</dbReference>
<evidence type="ECO:0000313" key="3">
    <source>
        <dbReference type="Proteomes" id="UP001595901"/>
    </source>
</evidence>
<gene>
    <name evidence="2" type="ORF">ACFOSE_01555</name>
</gene>